<dbReference type="Proteomes" id="UP000663834">
    <property type="component" value="Unassembled WGS sequence"/>
</dbReference>
<evidence type="ECO:0008006" key="10">
    <source>
        <dbReference type="Google" id="ProtNLM"/>
    </source>
</evidence>
<gene>
    <name evidence="5" type="ORF">CJN711_LOCUS35864</name>
    <name evidence="7" type="ORF">GIL414_LOCUS12708</name>
    <name evidence="4" type="ORF">KQP761_LOCUS10331</name>
    <name evidence="6" type="ORF">MBJ925_LOCUS17161</name>
    <name evidence="8" type="ORF">SMN809_LOCUS18968</name>
</gene>
<dbReference type="Proteomes" id="UP000663855">
    <property type="component" value="Unassembled WGS sequence"/>
</dbReference>
<evidence type="ECO:0000256" key="3">
    <source>
        <dbReference type="PROSITE-ProRule" id="PRU00339"/>
    </source>
</evidence>
<dbReference type="EMBL" id="CAJNOV010017276">
    <property type="protein sequence ID" value="CAF1605681.1"/>
    <property type="molecule type" value="Genomic_DNA"/>
</dbReference>
<proteinExistence type="predicted"/>
<dbReference type="EMBL" id="CAJNOW010004392">
    <property type="protein sequence ID" value="CAF1415391.1"/>
    <property type="molecule type" value="Genomic_DNA"/>
</dbReference>
<dbReference type="EMBL" id="CAJNRE010008502">
    <property type="protein sequence ID" value="CAF2073540.1"/>
    <property type="molecule type" value="Genomic_DNA"/>
</dbReference>
<dbReference type="PANTHER" id="PTHR44943:SF4">
    <property type="entry name" value="TPR REPEAT-CONTAINING PROTEIN MJ0798"/>
    <property type="match status" value="1"/>
</dbReference>
<evidence type="ECO:0000313" key="8">
    <source>
        <dbReference type="EMBL" id="CAF4135236.1"/>
    </source>
</evidence>
<keyword evidence="1" id="KW-0677">Repeat</keyword>
<dbReference type="PANTHER" id="PTHR44943">
    <property type="entry name" value="CELLULOSE SYNTHASE OPERON PROTEIN C"/>
    <property type="match status" value="1"/>
</dbReference>
<protein>
    <recommendedName>
        <fullName evidence="10">Kinesin light chain</fullName>
    </recommendedName>
</protein>
<evidence type="ECO:0000313" key="7">
    <source>
        <dbReference type="EMBL" id="CAF4018209.1"/>
    </source>
</evidence>
<dbReference type="PROSITE" id="PS50005">
    <property type="entry name" value="TPR"/>
    <property type="match status" value="2"/>
</dbReference>
<evidence type="ECO:0000313" key="6">
    <source>
        <dbReference type="EMBL" id="CAF2073540.1"/>
    </source>
</evidence>
<feature type="repeat" description="TPR" evidence="3">
    <location>
        <begin position="472"/>
        <end position="505"/>
    </location>
</feature>
<feature type="repeat" description="TPR" evidence="3">
    <location>
        <begin position="563"/>
        <end position="596"/>
    </location>
</feature>
<dbReference type="InterPro" id="IPR019734">
    <property type="entry name" value="TPR_rpt"/>
</dbReference>
<dbReference type="Pfam" id="PF13181">
    <property type="entry name" value="TPR_8"/>
    <property type="match status" value="1"/>
</dbReference>
<keyword evidence="2 3" id="KW-0802">TPR repeat</keyword>
<comment type="caution">
    <text evidence="4">The sequence shown here is derived from an EMBL/GenBank/DDBJ whole genome shotgun (WGS) entry which is preliminary data.</text>
</comment>
<evidence type="ECO:0000256" key="2">
    <source>
        <dbReference type="ARBA" id="ARBA00022803"/>
    </source>
</evidence>
<dbReference type="SMART" id="SM00028">
    <property type="entry name" value="TPR"/>
    <property type="match status" value="3"/>
</dbReference>
<dbReference type="EMBL" id="CAJOBI010009317">
    <property type="protein sequence ID" value="CAF4135236.1"/>
    <property type="molecule type" value="Genomic_DNA"/>
</dbReference>
<dbReference type="OrthoDB" id="9978774at2759"/>
<evidence type="ECO:0000313" key="4">
    <source>
        <dbReference type="EMBL" id="CAF1415391.1"/>
    </source>
</evidence>
<name>A0A815M1F8_9BILA</name>
<evidence type="ECO:0000313" key="5">
    <source>
        <dbReference type="EMBL" id="CAF1605681.1"/>
    </source>
</evidence>
<dbReference type="Proteomes" id="UP000663824">
    <property type="component" value="Unassembled WGS sequence"/>
</dbReference>
<dbReference type="InterPro" id="IPR051685">
    <property type="entry name" value="Ycf3/AcsC/BcsC/TPR_MFPF"/>
</dbReference>
<organism evidence="4 9">
    <name type="scientific">Rotaria magnacalcarata</name>
    <dbReference type="NCBI Taxonomy" id="392030"/>
    <lineage>
        <taxon>Eukaryota</taxon>
        <taxon>Metazoa</taxon>
        <taxon>Spiralia</taxon>
        <taxon>Gnathifera</taxon>
        <taxon>Rotifera</taxon>
        <taxon>Eurotatoria</taxon>
        <taxon>Bdelloidea</taxon>
        <taxon>Philodinida</taxon>
        <taxon>Philodinidae</taxon>
        <taxon>Rotaria</taxon>
    </lineage>
</organism>
<dbReference type="EMBL" id="CAJOBJ010005005">
    <property type="protein sequence ID" value="CAF4018209.1"/>
    <property type="molecule type" value="Genomic_DNA"/>
</dbReference>
<sequence length="625" mass="72787">MGPIHGKDSNNKFQHLRICLFKTGRSDKNLNETYVDSPVVVWSDGSIGKNSNSNDDLNTLIQLGHIVNQQRKLIHTFTELDQCQDFIKCVNNVFLIVSGTMGQQLVPLIHDLEQIHSIYIFCMSKHKYESWAKDYRKIQGVFTKIEDLCECLRKYFVGQSLSECEKLQFDLVSRNLRLQKNDERELSFLYAILSKVILANMNSIKQQDMIDYCRMENKNKNHEKLIDQWKNHYEQHNPVWWFTRDNFLQEIINRALQLHDFLTLCMMSPFLNDLCDKLEQLYRQQLSSSSDLLHLYFSQSVSNDEFLKLRTNKNGLMCINEFLFANTDENIPLIFLEHENFKHSPTNNVNVLFKISISQTNVPNALYANIGTVSQFVHEKDYLISMSSIYRIGTVEALPEIPSVWLIHLTLLDQDDQELINSIQNIDTDEFYDDDYLALVGSNISDKLNQFKSTRKLCEQTLKPEAKHIRPVLLHYNMGIIYDALNDFNKALDQYKSAIKLIRDYEQHDAPKGNLLFAPIYSNMGLTYQKMNMSIHAFDHVFRALTIISNHPENSLFHSELSSGVYFNLGYTVHQQGQIREAKNYYEHALKSLQKYLPNDHPTVVKLHDILNSLKSEDETAKHSD</sequence>
<dbReference type="Proteomes" id="UP000676336">
    <property type="component" value="Unassembled WGS sequence"/>
</dbReference>
<dbReference type="Pfam" id="PF13374">
    <property type="entry name" value="TPR_10"/>
    <property type="match status" value="1"/>
</dbReference>
<evidence type="ECO:0000313" key="9">
    <source>
        <dbReference type="Proteomes" id="UP000663834"/>
    </source>
</evidence>
<dbReference type="SUPFAM" id="SSF48452">
    <property type="entry name" value="TPR-like"/>
    <property type="match status" value="1"/>
</dbReference>
<dbReference type="InterPro" id="IPR011990">
    <property type="entry name" value="TPR-like_helical_dom_sf"/>
</dbReference>
<reference evidence="4" key="1">
    <citation type="submission" date="2021-02" db="EMBL/GenBank/DDBJ databases">
        <authorList>
            <person name="Nowell W R."/>
        </authorList>
    </citation>
    <scope>NUCLEOTIDE SEQUENCE</scope>
</reference>
<dbReference type="Gene3D" id="1.25.40.10">
    <property type="entry name" value="Tetratricopeptide repeat domain"/>
    <property type="match status" value="2"/>
</dbReference>
<dbReference type="Proteomes" id="UP000681720">
    <property type="component" value="Unassembled WGS sequence"/>
</dbReference>
<accession>A0A815M1F8</accession>
<evidence type="ECO:0000256" key="1">
    <source>
        <dbReference type="ARBA" id="ARBA00022737"/>
    </source>
</evidence>
<dbReference type="AlphaFoldDB" id="A0A815M1F8"/>